<evidence type="ECO:0000313" key="1">
    <source>
        <dbReference type="EMBL" id="GMF08094.1"/>
    </source>
</evidence>
<proteinExistence type="predicted"/>
<accession>A0ACB5UD15</accession>
<dbReference type="Proteomes" id="UP001165064">
    <property type="component" value="Unassembled WGS sequence"/>
</dbReference>
<comment type="caution">
    <text evidence="1">The sequence shown here is derived from an EMBL/GenBank/DDBJ whole genome shotgun (WGS) entry which is preliminary data.</text>
</comment>
<protein>
    <submittedName>
        <fullName evidence="1">Unnamed protein product</fullName>
    </submittedName>
</protein>
<evidence type="ECO:0000313" key="2">
    <source>
        <dbReference type="Proteomes" id="UP001165064"/>
    </source>
</evidence>
<organism evidence="1 2">
    <name type="scientific">Ambrosiozyma monospora</name>
    <name type="common">Yeast</name>
    <name type="synonym">Endomycopsis monosporus</name>
    <dbReference type="NCBI Taxonomy" id="43982"/>
    <lineage>
        <taxon>Eukaryota</taxon>
        <taxon>Fungi</taxon>
        <taxon>Dikarya</taxon>
        <taxon>Ascomycota</taxon>
        <taxon>Saccharomycotina</taxon>
        <taxon>Pichiomycetes</taxon>
        <taxon>Pichiales</taxon>
        <taxon>Pichiaceae</taxon>
        <taxon>Ambrosiozyma</taxon>
    </lineage>
</organism>
<reference evidence="1" key="1">
    <citation type="submission" date="2023-04" db="EMBL/GenBank/DDBJ databases">
        <title>Ambrosiozyma monospora NBRC 10751.</title>
        <authorList>
            <person name="Ichikawa N."/>
            <person name="Sato H."/>
            <person name="Tonouchi N."/>
        </authorList>
    </citation>
    <scope>NUCLEOTIDE SEQUENCE</scope>
    <source>
        <strain evidence="1">NBRC 10751</strain>
    </source>
</reference>
<keyword evidence="2" id="KW-1185">Reference proteome</keyword>
<name>A0ACB5UD15_AMBMO</name>
<sequence length="200" mass="22642">MIDLFFEKPSNFADLCLSRKYISYVLEKSKFLVISGILCLVSVSVSNGKYKKYFTILFKFLQYKRCKLSVDKNDHLELIQANYMEAGLLFIRLHLRNACAVLKEAALMVQRYNFHLSDSIPMDVCCETGQSAAVVPLECEKIFASQLCGPEWGSSDLTSSEILQLTRMAYWAIVLAEKYCAMGSGVTSELSVENQKVIRN</sequence>
<gene>
    <name evidence="1" type="ORF">Amon02_001315600</name>
</gene>
<dbReference type="EMBL" id="BSXS01016679">
    <property type="protein sequence ID" value="GMF08094.1"/>
    <property type="molecule type" value="Genomic_DNA"/>
</dbReference>